<protein>
    <recommendedName>
        <fullName evidence="3">F-box domain-containing protein</fullName>
    </recommendedName>
</protein>
<gene>
    <name evidence="1" type="ORF">BU16DRAFT_543530</name>
</gene>
<sequence length="127" mass="14452">MFGTLHLRNLKVLKLNYIATAEEELVAFLRRYGNTLEVLEIRRIKLMAGAWFSALPRLHGIINVGSIHHVSFEGGLYECEDGSSPPARFRAYNFSQPRAAGRLREYLVNGGDCPVTQDTDREWELDD</sequence>
<dbReference type="EMBL" id="MU004197">
    <property type="protein sequence ID" value="KAF2490182.1"/>
    <property type="molecule type" value="Genomic_DNA"/>
</dbReference>
<organism evidence="1 2">
    <name type="scientific">Lophium mytilinum</name>
    <dbReference type="NCBI Taxonomy" id="390894"/>
    <lineage>
        <taxon>Eukaryota</taxon>
        <taxon>Fungi</taxon>
        <taxon>Dikarya</taxon>
        <taxon>Ascomycota</taxon>
        <taxon>Pezizomycotina</taxon>
        <taxon>Dothideomycetes</taxon>
        <taxon>Pleosporomycetidae</taxon>
        <taxon>Mytilinidiales</taxon>
        <taxon>Mytilinidiaceae</taxon>
        <taxon>Lophium</taxon>
    </lineage>
</organism>
<name>A0A6A6QD38_9PEZI</name>
<accession>A0A6A6QD38</accession>
<dbReference type="AlphaFoldDB" id="A0A6A6QD38"/>
<reference evidence="1" key="1">
    <citation type="journal article" date="2020" name="Stud. Mycol.">
        <title>101 Dothideomycetes genomes: a test case for predicting lifestyles and emergence of pathogens.</title>
        <authorList>
            <person name="Haridas S."/>
            <person name="Albert R."/>
            <person name="Binder M."/>
            <person name="Bloem J."/>
            <person name="Labutti K."/>
            <person name="Salamov A."/>
            <person name="Andreopoulos B."/>
            <person name="Baker S."/>
            <person name="Barry K."/>
            <person name="Bills G."/>
            <person name="Bluhm B."/>
            <person name="Cannon C."/>
            <person name="Castanera R."/>
            <person name="Culley D."/>
            <person name="Daum C."/>
            <person name="Ezra D."/>
            <person name="Gonzalez J."/>
            <person name="Henrissat B."/>
            <person name="Kuo A."/>
            <person name="Liang C."/>
            <person name="Lipzen A."/>
            <person name="Lutzoni F."/>
            <person name="Magnuson J."/>
            <person name="Mondo S."/>
            <person name="Nolan M."/>
            <person name="Ohm R."/>
            <person name="Pangilinan J."/>
            <person name="Park H.-J."/>
            <person name="Ramirez L."/>
            <person name="Alfaro M."/>
            <person name="Sun H."/>
            <person name="Tritt A."/>
            <person name="Yoshinaga Y."/>
            <person name="Zwiers L.-H."/>
            <person name="Turgeon B."/>
            <person name="Goodwin S."/>
            <person name="Spatafora J."/>
            <person name="Crous P."/>
            <person name="Grigoriev I."/>
        </authorList>
    </citation>
    <scope>NUCLEOTIDE SEQUENCE</scope>
    <source>
        <strain evidence="1">CBS 269.34</strain>
    </source>
</reference>
<proteinExistence type="predicted"/>
<keyword evidence="2" id="KW-1185">Reference proteome</keyword>
<evidence type="ECO:0000313" key="2">
    <source>
        <dbReference type="Proteomes" id="UP000799750"/>
    </source>
</evidence>
<evidence type="ECO:0000313" key="1">
    <source>
        <dbReference type="EMBL" id="KAF2490182.1"/>
    </source>
</evidence>
<evidence type="ECO:0008006" key="3">
    <source>
        <dbReference type="Google" id="ProtNLM"/>
    </source>
</evidence>
<dbReference type="Proteomes" id="UP000799750">
    <property type="component" value="Unassembled WGS sequence"/>
</dbReference>